<evidence type="ECO:0000313" key="6">
    <source>
        <dbReference type="Proteomes" id="UP000661012"/>
    </source>
</evidence>
<dbReference type="Gene3D" id="3.40.50.300">
    <property type="entry name" value="P-loop containing nucleotide triphosphate hydrolases"/>
    <property type="match status" value="1"/>
</dbReference>
<dbReference type="InterPro" id="IPR011629">
    <property type="entry name" value="CobW-like_C"/>
</dbReference>
<feature type="domain" description="CobW C-terminal" evidence="2">
    <location>
        <begin position="252"/>
        <end position="372"/>
    </location>
</feature>
<dbReference type="PANTHER" id="PTHR43603">
    <property type="entry name" value="COBW DOMAIN-CONTAINING PROTEIN DDB_G0274527"/>
    <property type="match status" value="1"/>
</dbReference>
<evidence type="ECO:0000313" key="5">
    <source>
        <dbReference type="Proteomes" id="UP000306393"/>
    </source>
</evidence>
<dbReference type="InterPro" id="IPR051927">
    <property type="entry name" value="Zn_Chap_cDPG_Synth"/>
</dbReference>
<protein>
    <submittedName>
        <fullName evidence="4">Cobalamin biosynthesis protein CobW</fullName>
    </submittedName>
    <submittedName>
        <fullName evidence="3">GTP-binding protein</fullName>
    </submittedName>
</protein>
<keyword evidence="6" id="KW-1185">Reference proteome</keyword>
<reference evidence="4 5" key="1">
    <citation type="journal article" date="2019" name="Sci. Rep.">
        <title>Differences in resource use lead to coexistence of seed-transmitted microbial populations.</title>
        <authorList>
            <person name="Torres-Cortes G."/>
            <person name="Garcia B.J."/>
            <person name="Compant S."/>
            <person name="Rezki S."/>
            <person name="Jones P."/>
            <person name="Preveaux A."/>
            <person name="Briand M."/>
            <person name="Roulet A."/>
            <person name="Bouchez O."/>
            <person name="Jacobson D."/>
            <person name="Barret M."/>
        </authorList>
    </citation>
    <scope>NUCLEOTIDE SEQUENCE [LARGE SCALE GENOMIC DNA]</scope>
    <source>
        <strain evidence="4 5">CFBP13511</strain>
    </source>
</reference>
<dbReference type="Proteomes" id="UP000661012">
    <property type="component" value="Unassembled WGS sequence"/>
</dbReference>
<dbReference type="InterPro" id="IPR027417">
    <property type="entry name" value="P-loop_NTPase"/>
</dbReference>
<dbReference type="Pfam" id="PF07683">
    <property type="entry name" value="CobW_C"/>
    <property type="match status" value="1"/>
</dbReference>
<organism evidence="4 5">
    <name type="scientific">Erwinia persicina</name>
    <dbReference type="NCBI Taxonomy" id="55211"/>
    <lineage>
        <taxon>Bacteria</taxon>
        <taxon>Pseudomonadati</taxon>
        <taxon>Pseudomonadota</taxon>
        <taxon>Gammaproteobacteria</taxon>
        <taxon>Enterobacterales</taxon>
        <taxon>Erwiniaceae</taxon>
        <taxon>Erwinia</taxon>
    </lineage>
</organism>
<sequence>MQRIPLTVLNGFLGAGKTTLLKSLLMQAHRQHLSVSVIVNDMSELDIDGVLIANTEIVGREQHNFITVSADSISSRSGIVRLATALDTLVTKRRPDHIFLETSGSSHPLPLIKLLRDHPRVRLQGLLSLMDAVMLQNDYAGAGTLLPRWQENVRRRRRRRGIEDLLAEQLLFCSHLMLTKTDRLPAGAVMTIARALHQINPGVGVTALPWGNLPLKEVLAIPEYDFHRVAKLVDELEEVVEQPSGNGQPYEIESRVIEDDRPFHPRRLWDTCQQQLGEGIHRSKGFFWLPGRDDLALLWNQASGSIGLEFISYWKAGILAHKDNHLGAEERRILQQQLDAQPGRFGDRRCRLTVIGQRNQLDDFCLALHRCFLTEQEIAWWQGGGAFNDPWPQRVGRLKS</sequence>
<evidence type="ECO:0000256" key="1">
    <source>
        <dbReference type="ARBA" id="ARBA00045658"/>
    </source>
</evidence>
<dbReference type="STRING" id="1219360.GCA_001571305_04235"/>
<dbReference type="RefSeq" id="WP_137270060.1">
    <property type="nucleotide sequence ID" value="NZ_JACYNM010000039.1"/>
</dbReference>
<dbReference type="OrthoDB" id="9808822at2"/>
<dbReference type="AlphaFoldDB" id="A0A4U3EW84"/>
<dbReference type="Proteomes" id="UP000306393">
    <property type="component" value="Unassembled WGS sequence"/>
</dbReference>
<dbReference type="PANTHER" id="PTHR43603:SF1">
    <property type="entry name" value="ZINC-REGULATED GTPASE METALLOPROTEIN ACTIVATOR 1"/>
    <property type="match status" value="1"/>
</dbReference>
<dbReference type="InterPro" id="IPR003495">
    <property type="entry name" value="CobW/HypB/UreG_nucleotide-bd"/>
</dbReference>
<evidence type="ECO:0000313" key="3">
    <source>
        <dbReference type="EMBL" id="MBD8109238.1"/>
    </source>
</evidence>
<dbReference type="EMBL" id="QGAC01000029">
    <property type="protein sequence ID" value="TKJ84156.1"/>
    <property type="molecule type" value="Genomic_DNA"/>
</dbReference>
<reference evidence="3 6" key="2">
    <citation type="journal article" date="2020" name="FEMS Microbiol. Ecol.">
        <title>Temporal dynamics of bacterial communities during seed development and maturation.</title>
        <authorList>
            <person name="Chesneau G."/>
            <person name="Torres-Cortes G."/>
            <person name="Briand M."/>
            <person name="Darrasse A."/>
            <person name="Preveaux A."/>
            <person name="Marais C."/>
            <person name="Jacques M.A."/>
            <person name="Shade A."/>
            <person name="Barret M."/>
        </authorList>
    </citation>
    <scope>NUCLEOTIDE SEQUENCE [LARGE SCALE GENOMIC DNA]</scope>
    <source>
        <strain evidence="3 6">CFBP13732</strain>
    </source>
</reference>
<dbReference type="SMART" id="SM00833">
    <property type="entry name" value="CobW_C"/>
    <property type="match status" value="1"/>
</dbReference>
<accession>A0A4U3EW84</accession>
<dbReference type="Pfam" id="PF02492">
    <property type="entry name" value="cobW"/>
    <property type="match status" value="1"/>
</dbReference>
<proteinExistence type="predicted"/>
<comment type="function">
    <text evidence="1">Zinc chaperone that directly transfers zinc cofactor to target proteins, thereby activating them. Zinc is transferred from the CXCC motif in the GTPase domain to the zinc binding site in target proteins in a process requiring GTP hydrolysis.</text>
</comment>
<evidence type="ECO:0000313" key="4">
    <source>
        <dbReference type="EMBL" id="TKJ84156.1"/>
    </source>
</evidence>
<name>A0A4U3EW84_9GAMM</name>
<gene>
    <name evidence="4" type="ORF">EpCFBP13511_21615</name>
    <name evidence="3" type="ORF">IFT93_23005</name>
</gene>
<dbReference type="EMBL" id="JACYNN010000038">
    <property type="protein sequence ID" value="MBD8109238.1"/>
    <property type="molecule type" value="Genomic_DNA"/>
</dbReference>
<comment type="caution">
    <text evidence="4">The sequence shown here is derived from an EMBL/GenBank/DDBJ whole genome shotgun (WGS) entry which is preliminary data.</text>
</comment>
<dbReference type="SUPFAM" id="SSF52540">
    <property type="entry name" value="P-loop containing nucleoside triphosphate hydrolases"/>
    <property type="match status" value="1"/>
</dbReference>
<evidence type="ECO:0000259" key="2">
    <source>
        <dbReference type="SMART" id="SM00833"/>
    </source>
</evidence>